<dbReference type="InterPro" id="IPR036259">
    <property type="entry name" value="MFS_trans_sf"/>
</dbReference>
<protein>
    <recommendedName>
        <fullName evidence="9">Major facilitator superfamily (MFS) profile domain-containing protein</fullName>
    </recommendedName>
</protein>
<name>A0A660KU62_9ROSI</name>
<dbReference type="OrthoDB" id="8904098at2759"/>
<feature type="transmembrane region" description="Helical" evidence="6">
    <location>
        <begin position="289"/>
        <end position="312"/>
    </location>
</feature>
<dbReference type="Proteomes" id="UP000327013">
    <property type="component" value="Chromosome 4"/>
</dbReference>
<keyword evidence="3 6" id="KW-0812">Transmembrane</keyword>
<dbReference type="InterPro" id="IPR000109">
    <property type="entry name" value="POT_fam"/>
</dbReference>
<evidence type="ECO:0000256" key="2">
    <source>
        <dbReference type="ARBA" id="ARBA00005982"/>
    </source>
</evidence>
<gene>
    <name evidence="7" type="ORF">FH972_011383</name>
</gene>
<evidence type="ECO:0000256" key="4">
    <source>
        <dbReference type="ARBA" id="ARBA00022989"/>
    </source>
</evidence>
<dbReference type="GO" id="GO:0016020">
    <property type="term" value="C:membrane"/>
    <property type="evidence" value="ECO:0007669"/>
    <property type="project" value="UniProtKB-SubCell"/>
</dbReference>
<dbReference type="AlphaFoldDB" id="A0A660KU62"/>
<evidence type="ECO:0000256" key="5">
    <source>
        <dbReference type="ARBA" id="ARBA00023136"/>
    </source>
</evidence>
<feature type="transmembrane region" description="Helical" evidence="6">
    <location>
        <begin position="324"/>
        <end position="344"/>
    </location>
</feature>
<feature type="transmembrane region" description="Helical" evidence="6">
    <location>
        <begin position="444"/>
        <end position="466"/>
    </location>
</feature>
<sequence length="525" mass="57960">MGLTLAVAGWSTNLVVYLIEKFHVKSIVATQIINVVNGSTSLLPVLGAIFADSLFGCFPVICISSSVSLLGILLLALTAMLKSLRPKACENGSSLCPTPTKPQFAVLYIGIALASVGLGGTRFTLAAMGANQHERPKDQAIFFNWYVVILYASAVFGATVIVYIEDSFSWALGFGICVALTLIGLAIFLLGNGYYKHVKPQGSPFTSLARIIVAAIRKRNTPISSQREDYYSECHGKVEMPTTSFRFFNRAALKTQGDINPDNSIAKPWRLCSVQQVEELKFLIKILPILSSSIFLSTPIAVLMSLTVLQALTMDRHLGQHFKIPAGSMIVFILTSTAISLTFIDRILYPMWQKLSRQSPTPLQRIGLGHVFNALGMVVAALMESKRLDMARTHNLIDKPGSTIPLSVLWLVPQLGVVGFGEAFHYPGQVTFYYQEFPKSLRSIATAMISMIMGIAYYLSNAVIDVTRRATGWLPDDINKGRLENVYWILLVVGVINFVYYLICARFYKYQNALEKENENPISNK</sequence>
<keyword evidence="4 6" id="KW-1133">Transmembrane helix</keyword>
<evidence type="ECO:0000313" key="8">
    <source>
        <dbReference type="Proteomes" id="UP000327013"/>
    </source>
</evidence>
<comment type="subcellular location">
    <subcellularLocation>
        <location evidence="1">Membrane</location>
        <topology evidence="1">Multi-pass membrane protein</topology>
    </subcellularLocation>
</comment>
<dbReference type="EMBL" id="CM017324">
    <property type="protein sequence ID" value="KAE8038918.1"/>
    <property type="molecule type" value="Genomic_DNA"/>
</dbReference>
<proteinExistence type="inferred from homology"/>
<feature type="transmembrane region" description="Helical" evidence="6">
    <location>
        <begin position="170"/>
        <end position="191"/>
    </location>
</feature>
<evidence type="ECO:0000256" key="3">
    <source>
        <dbReference type="ARBA" id="ARBA00022692"/>
    </source>
</evidence>
<organism evidence="7 8">
    <name type="scientific">Carpinus fangiana</name>
    <dbReference type="NCBI Taxonomy" id="176857"/>
    <lineage>
        <taxon>Eukaryota</taxon>
        <taxon>Viridiplantae</taxon>
        <taxon>Streptophyta</taxon>
        <taxon>Embryophyta</taxon>
        <taxon>Tracheophyta</taxon>
        <taxon>Spermatophyta</taxon>
        <taxon>Magnoliopsida</taxon>
        <taxon>eudicotyledons</taxon>
        <taxon>Gunneridae</taxon>
        <taxon>Pentapetalae</taxon>
        <taxon>rosids</taxon>
        <taxon>fabids</taxon>
        <taxon>Fagales</taxon>
        <taxon>Betulaceae</taxon>
        <taxon>Carpinus</taxon>
    </lineage>
</organism>
<evidence type="ECO:0000256" key="1">
    <source>
        <dbReference type="ARBA" id="ARBA00004141"/>
    </source>
</evidence>
<dbReference type="SUPFAM" id="SSF103473">
    <property type="entry name" value="MFS general substrate transporter"/>
    <property type="match status" value="1"/>
</dbReference>
<evidence type="ECO:0000256" key="6">
    <source>
        <dbReference type="SAM" id="Phobius"/>
    </source>
</evidence>
<feature type="transmembrane region" description="Helical" evidence="6">
    <location>
        <begin position="54"/>
        <end position="77"/>
    </location>
</feature>
<comment type="similarity">
    <text evidence="2">Belongs to the major facilitator superfamily. Proton-dependent oligopeptide transporter (POT/PTR) (TC 2.A.17) family.</text>
</comment>
<feature type="transmembrane region" description="Helical" evidence="6">
    <location>
        <begin position="403"/>
        <end position="424"/>
    </location>
</feature>
<accession>A0A660KU62</accession>
<dbReference type="CDD" id="cd17416">
    <property type="entry name" value="MFS_NPF1_2"/>
    <property type="match status" value="1"/>
</dbReference>
<feature type="transmembrane region" description="Helical" evidence="6">
    <location>
        <begin position="486"/>
        <end position="508"/>
    </location>
</feature>
<dbReference type="Gene3D" id="1.20.1250.20">
    <property type="entry name" value="MFS general substrate transporter like domains"/>
    <property type="match status" value="1"/>
</dbReference>
<dbReference type="PANTHER" id="PTHR11654">
    <property type="entry name" value="OLIGOPEPTIDE TRANSPORTER-RELATED"/>
    <property type="match status" value="1"/>
</dbReference>
<feature type="transmembrane region" description="Helical" evidence="6">
    <location>
        <begin position="142"/>
        <end position="164"/>
    </location>
</feature>
<reference evidence="7 8" key="1">
    <citation type="submission" date="2019-06" db="EMBL/GenBank/DDBJ databases">
        <title>A chromosomal-level reference genome of Carpinus fangiana (Coryloideae, Betulaceae).</title>
        <authorList>
            <person name="Yang X."/>
            <person name="Wang Z."/>
            <person name="Zhang L."/>
            <person name="Hao G."/>
            <person name="Liu J."/>
            <person name="Yang Y."/>
        </authorList>
    </citation>
    <scope>NUCLEOTIDE SEQUENCE [LARGE SCALE GENOMIC DNA]</scope>
    <source>
        <strain evidence="7">Cfa_2016G</strain>
        <tissue evidence="7">Leaf</tissue>
    </source>
</reference>
<keyword evidence="5 6" id="KW-0472">Membrane</keyword>
<dbReference type="Pfam" id="PF00854">
    <property type="entry name" value="PTR2"/>
    <property type="match status" value="1"/>
</dbReference>
<keyword evidence="8" id="KW-1185">Reference proteome</keyword>
<feature type="transmembrane region" description="Helical" evidence="6">
    <location>
        <begin position="105"/>
        <end position="130"/>
    </location>
</feature>
<dbReference type="GO" id="GO:0022857">
    <property type="term" value="F:transmembrane transporter activity"/>
    <property type="evidence" value="ECO:0007669"/>
    <property type="project" value="InterPro"/>
</dbReference>
<evidence type="ECO:0000313" key="7">
    <source>
        <dbReference type="EMBL" id="KAE8038918.1"/>
    </source>
</evidence>
<evidence type="ECO:0008006" key="9">
    <source>
        <dbReference type="Google" id="ProtNLM"/>
    </source>
</evidence>
<feature type="transmembrane region" description="Helical" evidence="6">
    <location>
        <begin position="365"/>
        <end position="383"/>
    </location>
</feature>